<dbReference type="InterPro" id="IPR054350">
    <property type="entry name" value="PurT/PurK_preATP-grasp"/>
</dbReference>
<accession>A0A7M2YZ81</accession>
<dbReference type="UniPathway" id="UPA00074">
    <property type="reaction ID" value="UER00942"/>
</dbReference>
<dbReference type="Gene3D" id="3.30.1490.20">
    <property type="entry name" value="ATP-grasp fold, A domain"/>
    <property type="match status" value="1"/>
</dbReference>
<feature type="binding site" evidence="4">
    <location>
        <position position="95"/>
    </location>
    <ligand>
        <name>ATP</name>
        <dbReference type="ChEBI" id="CHEBI:30616"/>
    </ligand>
</feature>
<dbReference type="NCBIfam" id="NF004679">
    <property type="entry name" value="PRK06019.1-5"/>
    <property type="match status" value="1"/>
</dbReference>
<dbReference type="GO" id="GO:0004638">
    <property type="term" value="F:phosphoribosylaminoimidazole carboxylase activity"/>
    <property type="evidence" value="ECO:0007669"/>
    <property type="project" value="InterPro"/>
</dbReference>
<comment type="similarity">
    <text evidence="4 5">Belongs to the PurK/PurT family.</text>
</comment>
<dbReference type="NCBIfam" id="TIGR01161">
    <property type="entry name" value="purK"/>
    <property type="match status" value="1"/>
</dbReference>
<comment type="pathway">
    <text evidence="4 5">Purine metabolism; IMP biosynthesis via de novo pathway; 5-amino-1-(5-phospho-D-ribosyl)imidazole-4-carboxylate from 5-amino-1-(5-phospho-D-ribosyl)imidazole (N5-CAIR route): step 1/2.</text>
</comment>
<dbReference type="Gene3D" id="3.40.50.20">
    <property type="match status" value="1"/>
</dbReference>
<evidence type="ECO:0000256" key="5">
    <source>
        <dbReference type="RuleBase" id="RU361200"/>
    </source>
</evidence>
<evidence type="ECO:0000256" key="2">
    <source>
        <dbReference type="ARBA" id="ARBA00022755"/>
    </source>
</evidence>
<dbReference type="InterPro" id="IPR005875">
    <property type="entry name" value="PurK"/>
</dbReference>
<comment type="subunit">
    <text evidence="4 5">Homodimer.</text>
</comment>
<dbReference type="GO" id="GO:0034028">
    <property type="term" value="F:5-(carboxyamino)imidazole ribonucleotide synthase activity"/>
    <property type="evidence" value="ECO:0007669"/>
    <property type="project" value="UniProtKB-UniRule"/>
</dbReference>
<reference evidence="7 8" key="1">
    <citation type="submission" date="2018-07" db="EMBL/GenBank/DDBJ databases">
        <title>High-quality-draft genome sequence of Gaiella occulta.</title>
        <authorList>
            <person name="Severino R."/>
            <person name="Froufe H.J.C."/>
            <person name="Rainey F.A."/>
            <person name="Barroso C."/>
            <person name="Albuquerque L."/>
            <person name="Lobo-Da-Cunha A."/>
            <person name="Da Costa M.S."/>
            <person name="Egas C."/>
        </authorList>
    </citation>
    <scope>NUCLEOTIDE SEQUENCE [LARGE SCALE GENOMIC DNA]</scope>
    <source>
        <strain evidence="7 8">F2-233</strain>
    </source>
</reference>
<dbReference type="Proteomes" id="UP000254134">
    <property type="component" value="Unassembled WGS sequence"/>
</dbReference>
<protein>
    <recommendedName>
        <fullName evidence="4 5">N5-carboxyaminoimidazole ribonucleotide synthase</fullName>
        <shortName evidence="4 5">N5-CAIR synthase</shortName>
        <ecNumber evidence="4 5">6.3.4.18</ecNumber>
    </recommendedName>
    <alternativeName>
        <fullName evidence="4 5">5-(carboxyamino)imidazole ribonucleotide synthetase</fullName>
    </alternativeName>
</protein>
<evidence type="ECO:0000256" key="1">
    <source>
        <dbReference type="ARBA" id="ARBA00022741"/>
    </source>
</evidence>
<feature type="binding site" evidence="4">
    <location>
        <position position="125"/>
    </location>
    <ligand>
        <name>ATP</name>
        <dbReference type="ChEBI" id="CHEBI:30616"/>
    </ligand>
</feature>
<gene>
    <name evidence="4 5" type="primary">purK</name>
    <name evidence="7" type="ORF">Gocc_1686</name>
</gene>
<feature type="binding site" evidence="4">
    <location>
        <position position="160"/>
    </location>
    <ligand>
        <name>ATP</name>
        <dbReference type="ChEBI" id="CHEBI:30616"/>
    </ligand>
</feature>
<dbReference type="GO" id="GO:0046872">
    <property type="term" value="F:metal ion binding"/>
    <property type="evidence" value="ECO:0007669"/>
    <property type="project" value="InterPro"/>
</dbReference>
<dbReference type="EMBL" id="QQZY01000003">
    <property type="protein sequence ID" value="RDI74797.1"/>
    <property type="molecule type" value="Genomic_DNA"/>
</dbReference>
<dbReference type="PANTHER" id="PTHR11609">
    <property type="entry name" value="PURINE BIOSYNTHESIS PROTEIN 6/7, PUR6/7"/>
    <property type="match status" value="1"/>
</dbReference>
<dbReference type="GO" id="GO:0006189">
    <property type="term" value="P:'de novo' IMP biosynthetic process"/>
    <property type="evidence" value="ECO:0007669"/>
    <property type="project" value="UniProtKB-UniRule"/>
</dbReference>
<dbReference type="GO" id="GO:0005829">
    <property type="term" value="C:cytosol"/>
    <property type="evidence" value="ECO:0007669"/>
    <property type="project" value="TreeGrafter"/>
</dbReference>
<dbReference type="SUPFAM" id="SSF52440">
    <property type="entry name" value="PreATP-grasp domain"/>
    <property type="match status" value="1"/>
</dbReference>
<comment type="catalytic activity">
    <reaction evidence="4 5">
        <text>5-amino-1-(5-phospho-beta-D-ribosyl)imidazole + hydrogencarbonate + ATP = 5-carboxyamino-1-(5-phospho-D-ribosyl)imidazole + ADP + phosphate + 2 H(+)</text>
        <dbReference type="Rhea" id="RHEA:19317"/>
        <dbReference type="ChEBI" id="CHEBI:15378"/>
        <dbReference type="ChEBI" id="CHEBI:17544"/>
        <dbReference type="ChEBI" id="CHEBI:30616"/>
        <dbReference type="ChEBI" id="CHEBI:43474"/>
        <dbReference type="ChEBI" id="CHEBI:58730"/>
        <dbReference type="ChEBI" id="CHEBI:137981"/>
        <dbReference type="ChEBI" id="CHEBI:456216"/>
        <dbReference type="EC" id="6.3.4.18"/>
    </reaction>
</comment>
<organism evidence="7 8">
    <name type="scientific">Gaiella occulta</name>
    <dbReference type="NCBI Taxonomy" id="1002870"/>
    <lineage>
        <taxon>Bacteria</taxon>
        <taxon>Bacillati</taxon>
        <taxon>Actinomycetota</taxon>
        <taxon>Thermoleophilia</taxon>
        <taxon>Gaiellales</taxon>
        <taxon>Gaiellaceae</taxon>
        <taxon>Gaiella</taxon>
    </lineage>
</organism>
<comment type="caution">
    <text evidence="7">The sequence shown here is derived from an EMBL/GenBank/DDBJ whole genome shotgun (WGS) entry which is preliminary data.</text>
</comment>
<dbReference type="InterPro" id="IPR011761">
    <property type="entry name" value="ATP-grasp"/>
</dbReference>
<dbReference type="InterPro" id="IPR011054">
    <property type="entry name" value="Rudment_hybrid_motif"/>
</dbReference>
<keyword evidence="3 4" id="KW-0067">ATP-binding</keyword>
<keyword evidence="2 4" id="KW-0658">Purine biosynthesis</keyword>
<dbReference type="InterPro" id="IPR040686">
    <property type="entry name" value="PurK_C"/>
</dbReference>
<name>A0A7M2YZ81_9ACTN</name>
<dbReference type="InterPro" id="IPR013815">
    <property type="entry name" value="ATP_grasp_subdomain_1"/>
</dbReference>
<dbReference type="Pfam" id="PF22660">
    <property type="entry name" value="RS_preATP-grasp-like"/>
    <property type="match status" value="1"/>
</dbReference>
<feature type="binding site" evidence="4">
    <location>
        <position position="183"/>
    </location>
    <ligand>
        <name>ATP</name>
        <dbReference type="ChEBI" id="CHEBI:30616"/>
    </ligand>
</feature>
<dbReference type="EC" id="6.3.4.18" evidence="4 5"/>
<reference evidence="8" key="2">
    <citation type="journal article" date="2019" name="MicrobiologyOpen">
        <title>High-quality draft genome sequence of Gaiella occulta isolated from a 150 meter deep mineral water borehole and comparison with the genome sequences of other deep-branching lineages of the phylum Actinobacteria.</title>
        <authorList>
            <person name="Severino R."/>
            <person name="Froufe H.J.C."/>
            <person name="Barroso C."/>
            <person name="Albuquerque L."/>
            <person name="Lobo-da-Cunha A."/>
            <person name="da Costa M.S."/>
            <person name="Egas C."/>
        </authorList>
    </citation>
    <scope>NUCLEOTIDE SEQUENCE [LARGE SCALE GENOMIC DNA]</scope>
    <source>
        <strain evidence="8">F2-233</strain>
    </source>
</reference>
<dbReference type="Gene3D" id="3.30.470.20">
    <property type="entry name" value="ATP-grasp fold, B domain"/>
    <property type="match status" value="1"/>
</dbReference>
<evidence type="ECO:0000313" key="8">
    <source>
        <dbReference type="Proteomes" id="UP000254134"/>
    </source>
</evidence>
<dbReference type="SUPFAM" id="SSF51246">
    <property type="entry name" value="Rudiment single hybrid motif"/>
    <property type="match status" value="1"/>
</dbReference>
<feature type="domain" description="ATP-grasp" evidence="6">
    <location>
        <begin position="74"/>
        <end position="264"/>
    </location>
</feature>
<dbReference type="RefSeq" id="WP_220150526.1">
    <property type="nucleotide sequence ID" value="NZ_QQZY01000003.1"/>
</dbReference>
<evidence type="ECO:0000256" key="3">
    <source>
        <dbReference type="ARBA" id="ARBA00022840"/>
    </source>
</evidence>
<comment type="function">
    <text evidence="5">Catalyzes the ATP-dependent conversion of 5-aminoimidazole ribonucleotide (AIR) and HCO(3)- to N5-carboxyaminoimidazole ribonucleotide (N5-CAIR).</text>
</comment>
<dbReference type="HAMAP" id="MF_01928">
    <property type="entry name" value="PurK"/>
    <property type="match status" value="1"/>
</dbReference>
<dbReference type="Pfam" id="PF02222">
    <property type="entry name" value="ATP-grasp"/>
    <property type="match status" value="1"/>
</dbReference>
<dbReference type="InterPro" id="IPR016185">
    <property type="entry name" value="PreATP-grasp_dom_sf"/>
</dbReference>
<keyword evidence="4 5" id="KW-0436">Ligase</keyword>
<evidence type="ECO:0000259" key="6">
    <source>
        <dbReference type="PROSITE" id="PS50975"/>
    </source>
</evidence>
<dbReference type="Pfam" id="PF17769">
    <property type="entry name" value="PurK_C"/>
    <property type="match status" value="1"/>
</dbReference>
<comment type="function">
    <text evidence="4">Catalyzes the ATP-dependent conversion of 5-aminoimidazole ribonucleotide (AIR) and HCO(3)(-) to N5-carboxyaminoimidazole ribonucleotide (N5-CAIR).</text>
</comment>
<dbReference type="GO" id="GO:0005524">
    <property type="term" value="F:ATP binding"/>
    <property type="evidence" value="ECO:0007669"/>
    <property type="project" value="UniProtKB-UniRule"/>
</dbReference>
<evidence type="ECO:0000313" key="7">
    <source>
        <dbReference type="EMBL" id="RDI74797.1"/>
    </source>
</evidence>
<feature type="binding site" evidence="4">
    <location>
        <begin position="130"/>
        <end position="136"/>
    </location>
    <ligand>
        <name>ATP</name>
        <dbReference type="ChEBI" id="CHEBI:30616"/>
    </ligand>
</feature>
<dbReference type="InterPro" id="IPR003135">
    <property type="entry name" value="ATP-grasp_carboxylate-amine"/>
</dbReference>
<keyword evidence="8" id="KW-1185">Reference proteome</keyword>
<keyword evidence="1 4" id="KW-0547">Nucleotide-binding</keyword>
<comment type="caution">
    <text evidence="4">Lacks conserved residue(s) required for the propagation of feature annotation.</text>
</comment>
<sequence>MTVVACIGGGQLGRMLGLAGIPLGLRFRFLDPSADAPAAEVGELIVGAYDDPAALARLADGAALVTYEFESVPAAAARSVGALPPPRALELGQDRLVEKELFRRLGIPTPRFGSLADTGLPALVKTRRLGYDGKGQRRVDAAEELGEHELAEEIVPFDRELSIVAVRGRDGDTRFWPLAENVHRDGILRVSRAPALEAPQAEAEELVRRLLDEMAYVGVLALELFEADGRLLASEFAPRVHNTAHWTIDGAVTSQFENHLRALLGLPLGSTHELAPSAMVNLVGGVPPLDALLALPGAHVHLYGKEARPGRKLGHVTLVGADERSISEAIALAARHEG</sequence>
<feature type="binding site" evidence="4">
    <location>
        <begin position="152"/>
        <end position="155"/>
    </location>
    <ligand>
        <name>ATP</name>
        <dbReference type="ChEBI" id="CHEBI:30616"/>
    </ligand>
</feature>
<evidence type="ECO:0000256" key="4">
    <source>
        <dbReference type="HAMAP-Rule" id="MF_01928"/>
    </source>
</evidence>
<dbReference type="AlphaFoldDB" id="A0A7M2YZ81"/>
<dbReference type="SUPFAM" id="SSF56059">
    <property type="entry name" value="Glutathione synthetase ATP-binding domain-like"/>
    <property type="match status" value="1"/>
</dbReference>
<dbReference type="PROSITE" id="PS50975">
    <property type="entry name" value="ATP_GRASP"/>
    <property type="match status" value="1"/>
</dbReference>
<proteinExistence type="inferred from homology"/>
<dbReference type="PANTHER" id="PTHR11609:SF5">
    <property type="entry name" value="PHOSPHORIBOSYLAMINOIMIDAZOLE CARBOXYLASE"/>
    <property type="match status" value="1"/>
</dbReference>